<dbReference type="EMBL" id="CP009335">
    <property type="protein sequence ID" value="AJG78837.1"/>
    <property type="molecule type" value="Genomic_DNA"/>
</dbReference>
<dbReference type="FunFam" id="3.30.1330.10:FF:000015">
    <property type="entry name" value="Hydrogenase expression/formation protein HypE"/>
    <property type="match status" value="1"/>
</dbReference>
<evidence type="ECO:0000313" key="5">
    <source>
        <dbReference type="EMBL" id="QKH28002.1"/>
    </source>
</evidence>
<dbReference type="PANTHER" id="PTHR30303:SF0">
    <property type="entry name" value="CARBAMOYL DEHYDRATASE HYPE"/>
    <property type="match status" value="1"/>
</dbReference>
<dbReference type="NCBIfam" id="TIGR02124">
    <property type="entry name" value="hypE"/>
    <property type="match status" value="1"/>
</dbReference>
<feature type="domain" description="PurM-like C-terminal" evidence="3">
    <location>
        <begin position="167"/>
        <end position="316"/>
    </location>
</feature>
<dbReference type="KEGG" id="btw:BF38_4439"/>
<comment type="similarity">
    <text evidence="1">Belongs to the HypE family.</text>
</comment>
<dbReference type="Gene3D" id="3.30.1330.10">
    <property type="entry name" value="PurM-like, N-terminal domain"/>
    <property type="match status" value="1"/>
</dbReference>
<protein>
    <submittedName>
        <fullName evidence="5">Hydrogenase expression/formation protein HypE</fullName>
    </submittedName>
</protein>
<evidence type="ECO:0000313" key="7">
    <source>
        <dbReference type="Proteomes" id="UP000501107"/>
    </source>
</evidence>
<evidence type="ECO:0000313" key="4">
    <source>
        <dbReference type="EMBL" id="AJG78837.1"/>
    </source>
</evidence>
<feature type="domain" description="PurM-like N-terminal" evidence="2">
    <location>
        <begin position="42"/>
        <end position="153"/>
    </location>
</feature>
<dbReference type="CDD" id="cd02197">
    <property type="entry name" value="HypE"/>
    <property type="match status" value="1"/>
</dbReference>
<dbReference type="Gene3D" id="3.90.650.10">
    <property type="entry name" value="PurM-like C-terminal domain"/>
    <property type="match status" value="1"/>
</dbReference>
<dbReference type="SUPFAM" id="SSF55326">
    <property type="entry name" value="PurM N-terminal domain-like"/>
    <property type="match status" value="1"/>
</dbReference>
<dbReference type="Pfam" id="PF02769">
    <property type="entry name" value="AIRS_C"/>
    <property type="match status" value="1"/>
</dbReference>
<dbReference type="InterPro" id="IPR016188">
    <property type="entry name" value="PurM-like_N"/>
</dbReference>
<dbReference type="AlphaFoldDB" id="A0A0B5NZD6"/>
<gene>
    <name evidence="5" type="primary">hypE</name>
    <name evidence="4" type="ORF">BF38_4439</name>
    <name evidence="5" type="ORF">FOC89_29970</name>
</gene>
<evidence type="ECO:0000256" key="1">
    <source>
        <dbReference type="ARBA" id="ARBA00006243"/>
    </source>
</evidence>
<dbReference type="RefSeq" id="WP_000778916.1">
    <property type="nucleotide sequence ID" value="NZ_CP009335.1"/>
</dbReference>
<evidence type="ECO:0000313" key="6">
    <source>
        <dbReference type="Proteomes" id="UP000031876"/>
    </source>
</evidence>
<evidence type="ECO:0000259" key="3">
    <source>
        <dbReference type="Pfam" id="PF02769"/>
    </source>
</evidence>
<sequence>MKLTKDLENIILDHGTGGLLSQDLISSIITAKLEDVHLGKMEDSAILEVSSRRLAMTTDSFVIDPIFFGEGNIGKVAVCGTVNDLAVSGAKPLYLSLALVLEEGFPIKDLEEILDSIRETAKEAGVYIVAGDTKVVKKGEVDKIFINTTGIGVFEGDVSPFSVNSIQEGDDIIITGQLGNHSIHILSIREGLGFEQRINSDCAPLNHMITELKTHFGDSIHCMRDITRGGLGTVLNEVSETINTGIKIQEKDIPMLAETIMAADMLGVNPMYLANEGNVCMFVSPEVSEEVVRVLKNTKYGKEAAVIGKVTQTKERQVLMEAKSGELKLIELLYGAELPRLC</sequence>
<dbReference type="InterPro" id="IPR036676">
    <property type="entry name" value="PurM-like_C_sf"/>
</dbReference>
<name>A0A0B5NZD6_BACTU</name>
<dbReference type="Proteomes" id="UP000501107">
    <property type="component" value="Chromosome"/>
</dbReference>
<dbReference type="InterPro" id="IPR036921">
    <property type="entry name" value="PurM-like_N_sf"/>
</dbReference>
<dbReference type="InterPro" id="IPR011854">
    <property type="entry name" value="HypE"/>
</dbReference>
<evidence type="ECO:0000259" key="2">
    <source>
        <dbReference type="Pfam" id="PF00586"/>
    </source>
</evidence>
<dbReference type="GO" id="GO:0051604">
    <property type="term" value="P:protein maturation"/>
    <property type="evidence" value="ECO:0007669"/>
    <property type="project" value="TreeGrafter"/>
</dbReference>
<dbReference type="Proteomes" id="UP000031876">
    <property type="component" value="Chromosome"/>
</dbReference>
<dbReference type="SUPFAM" id="SSF56042">
    <property type="entry name" value="PurM C-terminal domain-like"/>
    <property type="match status" value="1"/>
</dbReference>
<accession>A0A0B5NZD6</accession>
<dbReference type="PIRSF" id="PIRSF005644">
    <property type="entry name" value="Hdrgns_mtr_HypE"/>
    <property type="match status" value="1"/>
</dbReference>
<dbReference type="Pfam" id="PF00586">
    <property type="entry name" value="AIRS"/>
    <property type="match status" value="1"/>
</dbReference>
<dbReference type="EMBL" id="CP053980">
    <property type="protein sequence ID" value="QKH28002.1"/>
    <property type="molecule type" value="Genomic_DNA"/>
</dbReference>
<reference evidence="5 7" key="2">
    <citation type="submission" date="2020-05" db="EMBL/GenBank/DDBJ databases">
        <title>FDA dAtabase for Regulatory Grade micrObial Sequences (FDA-ARGOS): Supporting development and validation of Infectious Disease Dx tests.</title>
        <authorList>
            <person name="Nelson B."/>
            <person name="Plummer A."/>
            <person name="Tallon L."/>
            <person name="Sadzewicz L."/>
            <person name="Zhao X."/>
            <person name="Vavikolanu K."/>
            <person name="Mehta A."/>
            <person name="Aluvathingal J."/>
            <person name="Nadendla S."/>
            <person name="Myers T."/>
            <person name="Yan Y."/>
            <person name="Sichtig H."/>
        </authorList>
    </citation>
    <scope>NUCLEOTIDE SEQUENCE [LARGE SCALE GENOMIC DNA]</scope>
    <source>
        <strain evidence="5 7">FDAARGOS_795</strain>
    </source>
</reference>
<dbReference type="InterPro" id="IPR010918">
    <property type="entry name" value="PurM-like_C_dom"/>
</dbReference>
<organism evidence="5 7">
    <name type="scientific">Bacillus thuringiensis</name>
    <dbReference type="NCBI Taxonomy" id="1428"/>
    <lineage>
        <taxon>Bacteria</taxon>
        <taxon>Bacillati</taxon>
        <taxon>Bacillota</taxon>
        <taxon>Bacilli</taxon>
        <taxon>Bacillales</taxon>
        <taxon>Bacillaceae</taxon>
        <taxon>Bacillus</taxon>
        <taxon>Bacillus cereus group</taxon>
    </lineage>
</organism>
<dbReference type="PANTHER" id="PTHR30303">
    <property type="entry name" value="HYDROGENASE ISOENZYMES FORMATION PROTEIN HYPE"/>
    <property type="match status" value="1"/>
</dbReference>
<proteinExistence type="inferred from homology"/>
<reference evidence="4 6" key="1">
    <citation type="journal article" date="2015" name="Genome Announc.">
        <title>Complete genome sequences for 35 biothreat assay-relevant bacillus species.</title>
        <authorList>
            <person name="Johnson S.L."/>
            <person name="Daligault H.E."/>
            <person name="Davenport K.W."/>
            <person name="Jaissle J."/>
            <person name="Frey K.G."/>
            <person name="Ladner J.T."/>
            <person name="Broomall S.M."/>
            <person name="Bishop-Lilly K.A."/>
            <person name="Bruce D.C."/>
            <person name="Gibbons H.S."/>
            <person name="Coyne S.R."/>
            <person name="Lo C.C."/>
            <person name="Meincke L."/>
            <person name="Munk A.C."/>
            <person name="Koroleva G.I."/>
            <person name="Rosenzweig C.N."/>
            <person name="Palacios G.F."/>
            <person name="Redden C.L."/>
            <person name="Minogue T.D."/>
            <person name="Chain P.S."/>
        </authorList>
    </citation>
    <scope>NUCLEOTIDE SEQUENCE [LARGE SCALE GENOMIC DNA]</scope>
    <source>
        <strain evidence="4 6">HD1011</strain>
    </source>
</reference>